<dbReference type="SUPFAM" id="SSF82185">
    <property type="entry name" value="Histone H3 K4-specific methyltransferase SET7/9 N-terminal domain"/>
    <property type="match status" value="1"/>
</dbReference>
<gene>
    <name evidence="2" type="primary">ywqK</name>
    <name evidence="2" type="ORF">ONOEEDHL_00163</name>
</gene>
<evidence type="ECO:0000313" key="2">
    <source>
        <dbReference type="EMBL" id="VTY04782.1"/>
    </source>
</evidence>
<keyword evidence="1" id="KW-1133">Transmembrane helix</keyword>
<accession>A0A9X9SMP7</accession>
<keyword evidence="1" id="KW-0812">Transmembrane</keyword>
<dbReference type="Proteomes" id="UP000626795">
    <property type="component" value="Unassembled WGS sequence"/>
</dbReference>
<keyword evidence="3" id="KW-1185">Reference proteome</keyword>
<dbReference type="Gene3D" id="2.20.110.10">
    <property type="entry name" value="Histone H3 K4-specific methyltransferase SET7/9 N-terminal domain"/>
    <property type="match status" value="3"/>
</dbReference>
<feature type="transmembrane region" description="Helical" evidence="1">
    <location>
        <begin position="44"/>
        <end position="64"/>
    </location>
</feature>
<comment type="caution">
    <text evidence="2">The sequence shown here is derived from an EMBL/GenBank/DDBJ whole genome shotgun (WGS) entry which is preliminary data.</text>
</comment>
<name>A0A9X9SMP7_NEISU</name>
<evidence type="ECO:0000313" key="3">
    <source>
        <dbReference type="Proteomes" id="UP000626795"/>
    </source>
</evidence>
<protein>
    <submittedName>
        <fullName evidence="2">Antitoxin YwqK</fullName>
    </submittedName>
</protein>
<keyword evidence="1" id="KW-0472">Membrane</keyword>
<proteinExistence type="predicted"/>
<dbReference type="Pfam" id="PF07661">
    <property type="entry name" value="MORN_2"/>
    <property type="match status" value="3"/>
</dbReference>
<evidence type="ECO:0000256" key="1">
    <source>
        <dbReference type="SAM" id="Phobius"/>
    </source>
</evidence>
<organism evidence="2 3">
    <name type="scientific">Neisseria subflava</name>
    <dbReference type="NCBI Taxonomy" id="28449"/>
    <lineage>
        <taxon>Bacteria</taxon>
        <taxon>Pseudomonadati</taxon>
        <taxon>Pseudomonadota</taxon>
        <taxon>Betaproteobacteria</taxon>
        <taxon>Neisseriales</taxon>
        <taxon>Neisseriaceae</taxon>
        <taxon>Neisseria</taxon>
    </lineage>
</organism>
<dbReference type="AlphaFoldDB" id="A0A9X9SMP7"/>
<dbReference type="EMBL" id="CABFLZ010000011">
    <property type="protein sequence ID" value="VTY04782.1"/>
    <property type="molecule type" value="Genomic_DNA"/>
</dbReference>
<reference evidence="2" key="1">
    <citation type="submission" date="2019-05" db="EMBL/GenBank/DDBJ databases">
        <authorList>
            <person name="Hibberd M."/>
        </authorList>
    </citation>
    <scope>NUCLEOTIDE SEQUENCE</scope>
    <source>
        <strain evidence="2">Neisseria_subflava_BgEED23</strain>
    </source>
</reference>
<sequence length="286" mass="32633">MSVVKSKQGLKLWLIIFVIDSNAGRFLLLTFCRTYTAKPNIMNNCLKSGLLAAVLFSTPVVAFAQQYTVYFNQNGKLTATMPSVAYVRQYKIAAGKAQVQDFYYPSMKKYSDPYEIPAGQIKVFVPALDNGTLTLWHFNGQKKMVGSYRNGKPHGEWINWYPNGKKSAVMPYQNGLSEGVGSRYYRNGVKESEIQFKHDKANGHWKQWYSDGSPKTEMMMSNDKPTEIISWDENGRIVSELSIRNGKRSGIILDWYDDGAKKSELVYKDDQLVKKTFWDTDGYVLE</sequence>
<feature type="transmembrane region" description="Helical" evidence="1">
    <location>
        <begin position="12"/>
        <end position="32"/>
    </location>
</feature>
<dbReference type="InterPro" id="IPR011652">
    <property type="entry name" value="MORN_2"/>
</dbReference>